<feature type="region of interest" description="Disordered" evidence="9">
    <location>
        <begin position="260"/>
        <end position="369"/>
    </location>
</feature>
<sequence length="369" mass="40939">FIIIFHILFPSVVIFTLQCVTIKCAEWILITMHHQHHHHSHFSELERNRVVLNGIHRDFYERGPFGGFAAAAAAAAAALNNSELDSSNRPSLDLNKGFGGAKEVGGGLRISPPPQPSSTSLSGANSGNLSSHYSSNNNNNNYHISNENNNHVSNSPNNNNVDNIRRYRTAFTREQIGRLEKEFLKENYISRPKRCELAAELNLPENTIKVWFQNRRMKDKRQKMTLTWPCGDPVLAAYVLQAAAASGGLPYPPPPGLFPSSPFHHVPRPSHHPYGGSPYPLHSTPETTTSSPFLNTSSRKQDPSESDLKSDSSPSPPPNIPSSDLYIKAEEEDADEEEEDGSETSKKSLTTTKNSTSLFQPYLDIEDKK</sequence>
<feature type="non-terminal residue" evidence="11">
    <location>
        <position position="1"/>
    </location>
</feature>
<evidence type="ECO:0000256" key="9">
    <source>
        <dbReference type="SAM" id="MobiDB-lite"/>
    </source>
</evidence>
<dbReference type="PROSITE" id="PS50071">
    <property type="entry name" value="HOMEOBOX_2"/>
    <property type="match status" value="1"/>
</dbReference>
<dbReference type="GO" id="GO:0000981">
    <property type="term" value="F:DNA-binding transcription factor activity, RNA polymerase II-specific"/>
    <property type="evidence" value="ECO:0007669"/>
    <property type="project" value="InterPro"/>
</dbReference>
<evidence type="ECO:0000256" key="7">
    <source>
        <dbReference type="PROSITE-ProRule" id="PRU00108"/>
    </source>
</evidence>
<dbReference type="InterPro" id="IPR009057">
    <property type="entry name" value="Homeodomain-like_sf"/>
</dbReference>
<dbReference type="AlphaFoldDB" id="A0A0K2UFZ7"/>
<protein>
    <submittedName>
        <fullName evidence="11">Evenskipped homeobox 1 [Myotis brandtii]</fullName>
    </submittedName>
</protein>
<dbReference type="Gene3D" id="1.10.10.60">
    <property type="entry name" value="Homeodomain-like"/>
    <property type="match status" value="1"/>
</dbReference>
<comment type="subcellular location">
    <subcellularLocation>
        <location evidence="1 7 8">Nucleus</location>
    </subcellularLocation>
</comment>
<feature type="compositionally biased region" description="Low complexity" evidence="9">
    <location>
        <begin position="117"/>
        <end position="162"/>
    </location>
</feature>
<accession>A0A0K2UFZ7</accession>
<keyword evidence="2" id="KW-0217">Developmental protein</keyword>
<dbReference type="PRINTS" id="PR00024">
    <property type="entry name" value="HOMEOBOX"/>
</dbReference>
<evidence type="ECO:0000313" key="11">
    <source>
        <dbReference type="EMBL" id="CDW36641.1"/>
    </source>
</evidence>
<proteinExistence type="inferred from homology"/>
<evidence type="ECO:0000256" key="5">
    <source>
        <dbReference type="ARBA" id="ARBA00023242"/>
    </source>
</evidence>
<feature type="compositionally biased region" description="Basic and acidic residues" evidence="9">
    <location>
        <begin position="299"/>
        <end position="310"/>
    </location>
</feature>
<gene>
    <name evidence="11" type="primary">EVX1</name>
</gene>
<dbReference type="EMBL" id="HACA01019280">
    <property type="protein sequence ID" value="CDW36641.1"/>
    <property type="molecule type" value="Transcribed_RNA"/>
</dbReference>
<evidence type="ECO:0000256" key="8">
    <source>
        <dbReference type="RuleBase" id="RU000682"/>
    </source>
</evidence>
<dbReference type="Pfam" id="PF00046">
    <property type="entry name" value="Homeodomain"/>
    <property type="match status" value="1"/>
</dbReference>
<dbReference type="GO" id="GO:0005634">
    <property type="term" value="C:nucleus"/>
    <property type="evidence" value="ECO:0007669"/>
    <property type="project" value="UniProtKB-SubCell"/>
</dbReference>
<dbReference type="InterPro" id="IPR001356">
    <property type="entry name" value="HD"/>
</dbReference>
<dbReference type="OrthoDB" id="6159439at2759"/>
<feature type="domain" description="Homeobox" evidence="10">
    <location>
        <begin position="162"/>
        <end position="222"/>
    </location>
</feature>
<feature type="compositionally biased region" description="Polar residues" evidence="9">
    <location>
        <begin position="284"/>
        <end position="298"/>
    </location>
</feature>
<reference evidence="11" key="1">
    <citation type="submission" date="2014-05" db="EMBL/GenBank/DDBJ databases">
        <authorList>
            <person name="Chronopoulou M."/>
        </authorList>
    </citation>
    <scope>NUCLEOTIDE SEQUENCE</scope>
    <source>
        <tissue evidence="11">Whole organism</tissue>
    </source>
</reference>
<keyword evidence="5 7" id="KW-0539">Nucleus</keyword>
<dbReference type="InterPro" id="IPR017970">
    <property type="entry name" value="Homeobox_CS"/>
</dbReference>
<feature type="region of interest" description="Disordered" evidence="9">
    <location>
        <begin position="103"/>
        <end position="162"/>
    </location>
</feature>
<dbReference type="SMART" id="SM00389">
    <property type="entry name" value="HOX"/>
    <property type="match status" value="1"/>
</dbReference>
<feature type="compositionally biased region" description="Acidic residues" evidence="9">
    <location>
        <begin position="330"/>
        <end position="342"/>
    </location>
</feature>
<evidence type="ECO:0000259" key="10">
    <source>
        <dbReference type="PROSITE" id="PS50071"/>
    </source>
</evidence>
<dbReference type="FunFam" id="1.10.10.60:FF:000256">
    <property type="entry name" value="Even-skipped homeobox 1"/>
    <property type="match status" value="1"/>
</dbReference>
<evidence type="ECO:0000256" key="1">
    <source>
        <dbReference type="ARBA" id="ARBA00004123"/>
    </source>
</evidence>
<comment type="similarity">
    <text evidence="6">Belongs to the even-skipped homeobox family.</text>
</comment>
<name>A0A0K2UFZ7_LEPSM</name>
<dbReference type="CDD" id="cd00086">
    <property type="entry name" value="homeodomain"/>
    <property type="match status" value="1"/>
</dbReference>
<evidence type="ECO:0000256" key="4">
    <source>
        <dbReference type="ARBA" id="ARBA00023155"/>
    </source>
</evidence>
<dbReference type="PANTHER" id="PTHR46294:SF4">
    <property type="entry name" value="SEGMENTATION PROTEIN EVEN-SKIPPED"/>
    <property type="match status" value="1"/>
</dbReference>
<organism evidence="11">
    <name type="scientific">Lepeophtheirus salmonis</name>
    <name type="common">Salmon louse</name>
    <name type="synonym">Caligus salmonis</name>
    <dbReference type="NCBI Taxonomy" id="72036"/>
    <lineage>
        <taxon>Eukaryota</taxon>
        <taxon>Metazoa</taxon>
        <taxon>Ecdysozoa</taxon>
        <taxon>Arthropoda</taxon>
        <taxon>Crustacea</taxon>
        <taxon>Multicrustacea</taxon>
        <taxon>Hexanauplia</taxon>
        <taxon>Copepoda</taxon>
        <taxon>Siphonostomatoida</taxon>
        <taxon>Caligidae</taxon>
        <taxon>Lepeophtheirus</taxon>
    </lineage>
</organism>
<dbReference type="InterPro" id="IPR052002">
    <property type="entry name" value="Even-skipped_HD"/>
</dbReference>
<feature type="DNA-binding region" description="Homeobox" evidence="7">
    <location>
        <begin position="164"/>
        <end position="223"/>
    </location>
</feature>
<evidence type="ECO:0000256" key="2">
    <source>
        <dbReference type="ARBA" id="ARBA00022473"/>
    </source>
</evidence>
<evidence type="ECO:0000256" key="3">
    <source>
        <dbReference type="ARBA" id="ARBA00023125"/>
    </source>
</evidence>
<keyword evidence="4 7" id="KW-0371">Homeobox</keyword>
<dbReference type="GO" id="GO:0000978">
    <property type="term" value="F:RNA polymerase II cis-regulatory region sequence-specific DNA binding"/>
    <property type="evidence" value="ECO:0007669"/>
    <property type="project" value="TreeGrafter"/>
</dbReference>
<dbReference type="SUPFAM" id="SSF46689">
    <property type="entry name" value="Homeodomain-like"/>
    <property type="match status" value="1"/>
</dbReference>
<evidence type="ECO:0000256" key="6">
    <source>
        <dbReference type="ARBA" id="ARBA00038449"/>
    </source>
</evidence>
<dbReference type="PROSITE" id="PS00027">
    <property type="entry name" value="HOMEOBOX_1"/>
    <property type="match status" value="1"/>
</dbReference>
<dbReference type="PANTHER" id="PTHR46294">
    <property type="entry name" value="SEGMENTATION PROTEIN EVEN-SKIPPED"/>
    <property type="match status" value="1"/>
</dbReference>
<feature type="compositionally biased region" description="Low complexity" evidence="9">
    <location>
        <begin position="347"/>
        <end position="357"/>
    </location>
</feature>
<keyword evidence="3 7" id="KW-0238">DNA-binding</keyword>
<dbReference type="InterPro" id="IPR020479">
    <property type="entry name" value="HD_metazoa"/>
</dbReference>